<dbReference type="Proteomes" id="UP000001879">
    <property type="component" value="Plasmid pNMAG03"/>
</dbReference>
<feature type="region of interest" description="Disordered" evidence="1">
    <location>
        <begin position="1"/>
        <end position="31"/>
    </location>
</feature>
<reference evidence="4" key="1">
    <citation type="submission" date="2010-02" db="EMBL/GenBank/DDBJ databases">
        <title>Complete sequence of plasmid 3 of Natrialba magadii ATCC 43099.</title>
        <authorList>
            <consortium name="US DOE Joint Genome Institute"/>
            <person name="Lucas S."/>
            <person name="Copeland A."/>
            <person name="Lapidus A."/>
            <person name="Cheng J.-F."/>
            <person name="Bruce D."/>
            <person name="Goodwin L."/>
            <person name="Pitluck S."/>
            <person name="Davenport K."/>
            <person name="Saunders E."/>
            <person name="Detter J.C."/>
            <person name="Han C."/>
            <person name="Tapia R."/>
            <person name="Land M."/>
            <person name="Hauser L."/>
            <person name="Kyrpides N."/>
            <person name="Mikhailova N."/>
            <person name="De Castro R.E."/>
            <person name="Maupin-Furlow J.A."/>
            <person name="Woyke T."/>
        </authorList>
    </citation>
    <scope>NUCLEOTIDE SEQUENCE [LARGE SCALE GENOMIC DNA]</scope>
    <source>
        <strain evidence="4">ATCC 43099 / DSM 3394 / CCM 3739 / CIP 104546 / IAM 13178 / JCM 8861 / NBRC 102185 / NCIMB 2190 / MS3</strain>
        <plasmid evidence="4">pNMAG03</plasmid>
    </source>
</reference>
<dbReference type="OrthoDB" id="202662at2157"/>
<gene>
    <name evidence="2" type="ordered locus">Nmag_4261</name>
    <name evidence="3" type="ORF">C500_21170</name>
</gene>
<accession>D3T2G0</accession>
<feature type="compositionally biased region" description="Basic and acidic residues" evidence="1">
    <location>
        <begin position="1"/>
        <end position="12"/>
    </location>
</feature>
<name>D3T2G0_NATMM</name>
<protein>
    <submittedName>
        <fullName evidence="2">Virus protein phiCh1-VP12</fullName>
    </submittedName>
</protein>
<dbReference type="EMBL" id="AOHS01000065">
    <property type="protein sequence ID" value="ELY23016.1"/>
    <property type="molecule type" value="Genomic_DNA"/>
</dbReference>
<feature type="region of interest" description="Disordered" evidence="1">
    <location>
        <begin position="126"/>
        <end position="147"/>
    </location>
</feature>
<dbReference type="KEGG" id="nmg:Nmag_4261"/>
<evidence type="ECO:0000313" key="4">
    <source>
        <dbReference type="Proteomes" id="UP000001879"/>
    </source>
</evidence>
<reference evidence="2 4" key="2">
    <citation type="journal article" date="2012" name="BMC Genomics">
        <title>A comparative genomics perspective on the genetic content of the alkaliphilic haloarchaeon Natrialba magadii ATCC 43099T.</title>
        <authorList>
            <person name="Siddaramappa S."/>
            <person name="Challacombe J.F."/>
            <person name="Decastro R.E."/>
            <person name="Pfeiffer F."/>
            <person name="Sastre D.E."/>
            <person name="Gimenez M.I."/>
            <person name="Paggi R.A."/>
            <person name="Detter J.C."/>
            <person name="Davenport K.W."/>
            <person name="Goodwin L.A."/>
            <person name="Kyrpides N."/>
            <person name="Tapia R."/>
            <person name="Pitluck S."/>
            <person name="Lucas S."/>
            <person name="Woyke T."/>
            <person name="Maupin-Furlow J.A."/>
        </authorList>
    </citation>
    <scope>NUCLEOTIDE SEQUENCE [LARGE SCALE GENOMIC DNA]</scope>
    <source>
        <strain evidence="2">ATCC 43099</strain>
        <strain evidence="4">ATCC 43099 / DSM 3394 / CCM 3739 / CIP 104546 / IAM 13178 / JCM 8861 / NBRC 102185 / NCIMB 2190 / MS3</strain>
    </source>
</reference>
<keyword evidence="4" id="KW-1185">Reference proteome</keyword>
<dbReference type="GeneID" id="8826889"/>
<dbReference type="AlphaFoldDB" id="D3T2G0"/>
<evidence type="ECO:0000313" key="3">
    <source>
        <dbReference type="EMBL" id="ELY23016.1"/>
    </source>
</evidence>
<feature type="compositionally biased region" description="Acidic residues" evidence="1">
    <location>
        <begin position="60"/>
        <end position="105"/>
    </location>
</feature>
<keyword evidence="2" id="KW-0614">Plasmid</keyword>
<evidence type="ECO:0000256" key="1">
    <source>
        <dbReference type="SAM" id="MobiDB-lite"/>
    </source>
</evidence>
<dbReference type="RefSeq" id="WP_004268255.1">
    <property type="nucleotide sequence ID" value="NC_013925.1"/>
</dbReference>
<feature type="compositionally biased region" description="Basic and acidic residues" evidence="1">
    <location>
        <begin position="132"/>
        <end position="147"/>
    </location>
</feature>
<feature type="region of interest" description="Disordered" evidence="1">
    <location>
        <begin position="50"/>
        <end position="106"/>
    </location>
</feature>
<evidence type="ECO:0000313" key="5">
    <source>
        <dbReference type="Proteomes" id="UP000011543"/>
    </source>
</evidence>
<proteinExistence type="predicted"/>
<sequence>MAERTIRHRDDGPPGFSRYADSISTEPGDEISVDGELAKYLVDEKRYFEYVDDGPTADSVDSDEEAEAEDDPDDADDSEDSGDEDGGDEGSYEFDEDSWFEDHDDYESRIERVESGDVDDHLDTIADIESSEQVKDSIGVRRAEVEG</sequence>
<dbReference type="HOGENOM" id="CLU_1763922_0_0_2"/>
<organism evidence="2 4">
    <name type="scientific">Natrialba magadii (strain ATCC 43099 / DSM 3394 / CCM 3739 / CIP 104546 / IAM 13178 / JCM 8861 / NBRC 102185 / NCIMB 2190 / MS3)</name>
    <name type="common">Natronobacterium magadii</name>
    <dbReference type="NCBI Taxonomy" id="547559"/>
    <lineage>
        <taxon>Archaea</taxon>
        <taxon>Methanobacteriati</taxon>
        <taxon>Methanobacteriota</taxon>
        <taxon>Stenosarchaea group</taxon>
        <taxon>Halobacteria</taxon>
        <taxon>Halobacteriales</taxon>
        <taxon>Natrialbaceae</taxon>
        <taxon>Natrialba</taxon>
    </lineage>
</organism>
<dbReference type="Proteomes" id="UP000011543">
    <property type="component" value="Unassembled WGS sequence"/>
</dbReference>
<dbReference type="PATRIC" id="fig|547559.17.peg.4176"/>
<reference evidence="3 5" key="3">
    <citation type="journal article" date="2014" name="PLoS Genet.">
        <title>Phylogenetically driven sequencing of extremely halophilic archaea reveals strategies for static and dynamic osmo-response.</title>
        <authorList>
            <person name="Becker E.A."/>
            <person name="Seitzer P.M."/>
            <person name="Tritt A."/>
            <person name="Larsen D."/>
            <person name="Krusor M."/>
            <person name="Yao A.I."/>
            <person name="Wu D."/>
            <person name="Madern D."/>
            <person name="Eisen J.A."/>
            <person name="Darling A.E."/>
            <person name="Facciotti M.T."/>
        </authorList>
    </citation>
    <scope>NUCLEOTIDE SEQUENCE [LARGE SCALE GENOMIC DNA]</scope>
    <source>
        <strain evidence="5">ATCC 43099 / DSM 3394 / CCM 3739 / CIP 104546 / IAM 13178 / JCM 8861 / NBRC 102185 / NCIMB 2190 / MS3</strain>
        <strain evidence="3">MS-3</strain>
    </source>
</reference>
<evidence type="ECO:0000313" key="2">
    <source>
        <dbReference type="EMBL" id="ADD07769.1"/>
    </source>
</evidence>
<geneLocation type="plasmid" evidence="2 4">
    <name>pNMAG03</name>
</geneLocation>
<dbReference type="EMBL" id="CP001935">
    <property type="protein sequence ID" value="ADD07769.1"/>
    <property type="molecule type" value="Genomic_DNA"/>
</dbReference>
<reference evidence="2" key="4">
    <citation type="submission" date="2016-09" db="EMBL/GenBank/DDBJ databases">
        <authorList>
            <person name="Pfeiffer F."/>
        </authorList>
    </citation>
    <scope>NUCLEOTIDE SEQUENCE</scope>
    <source>
        <strain evidence="2">ATCC 43099</strain>
        <plasmid evidence="2">pNMAG03</plasmid>
    </source>
</reference>